<dbReference type="PANTHER" id="PTHR10584">
    <property type="entry name" value="SUGAR KINASE"/>
    <property type="match status" value="1"/>
</dbReference>
<proteinExistence type="inferred from homology"/>
<sequence>MSESTIVGDSNFCSGFLLRRCYAGKPRKCPCRHEDVSNPSGVTGVREETVVEKEILLFGGLLLDHYFSVDRWPQRGQDGYVVGQARFVGGCAANMAVTIHNLGGHPHVVSCVGSDRSGETIQRYWREHGLSQRFILETEGETGSCLVFSEPNGERTFLTRKGVELSFPADLAEAVLLCEPAWAGVTGYYLLGEEGPQILSCLERLHRRGTRILFDPSPLAGDIAPALRKRILAISDVLTPSEKELDALGGHEGGERLVQAGKTVVWKQGARGGVVQAPRERFSYEAEPCLSVDTTGAGDSFSGALLYALAQGGTLREGIVLAARCAAKTVELRGPHGFWKKRDGFSL</sequence>
<evidence type="ECO:0000313" key="7">
    <source>
        <dbReference type="Proteomes" id="UP000260649"/>
    </source>
</evidence>
<keyword evidence="3 4" id="KW-0418">Kinase</keyword>
<dbReference type="GO" id="GO:0016301">
    <property type="term" value="F:kinase activity"/>
    <property type="evidence" value="ECO:0007669"/>
    <property type="project" value="UniProtKB-KW"/>
</dbReference>
<keyword evidence="7" id="KW-1185">Reference proteome</keyword>
<dbReference type="EMBL" id="QQRQ01000001">
    <property type="protein sequence ID" value="RFT07703.1"/>
    <property type="molecule type" value="Genomic_DNA"/>
</dbReference>
<dbReference type="PANTHER" id="PTHR10584:SF166">
    <property type="entry name" value="RIBOKINASE"/>
    <property type="match status" value="1"/>
</dbReference>
<name>A0A3E2B6P0_9FIRM</name>
<comment type="caution">
    <text evidence="6">The sequence shown here is derived from an EMBL/GenBank/DDBJ whole genome shotgun (WGS) entry which is preliminary data.</text>
</comment>
<evidence type="ECO:0000256" key="4">
    <source>
        <dbReference type="RuleBase" id="RU003704"/>
    </source>
</evidence>
<keyword evidence="2 4" id="KW-0808">Transferase</keyword>
<evidence type="ECO:0000259" key="5">
    <source>
        <dbReference type="Pfam" id="PF00294"/>
    </source>
</evidence>
<dbReference type="PRINTS" id="PR00990">
    <property type="entry name" value="RIBOKINASE"/>
</dbReference>
<accession>A0A3E2B6P0</accession>
<dbReference type="InterPro" id="IPR011611">
    <property type="entry name" value="PfkB_dom"/>
</dbReference>
<comment type="similarity">
    <text evidence="1 4">Belongs to the carbohydrate kinase PfkB family.</text>
</comment>
<reference evidence="6 7" key="1">
    <citation type="submission" date="2018-07" db="EMBL/GenBank/DDBJ databases">
        <title>GABA Modulating Bacteria of the Human Gut Microbiota.</title>
        <authorList>
            <person name="Strandwitz P."/>
            <person name="Kim K.H."/>
            <person name="Terekhova D."/>
            <person name="Liu J.K."/>
            <person name="Sharma A."/>
            <person name="Levering J."/>
            <person name="Mcdonald D."/>
            <person name="Dietrich D."/>
            <person name="Ramadhar T.R."/>
            <person name="Lekbua A."/>
            <person name="Mroue N."/>
            <person name="Liston C."/>
            <person name="Stewart E.J."/>
            <person name="Dubin M.J."/>
            <person name="Zengler K."/>
            <person name="Knight R."/>
            <person name="Gilbert J.A."/>
            <person name="Clardy J."/>
            <person name="Lewis K."/>
        </authorList>
    </citation>
    <scope>NUCLEOTIDE SEQUENCE [LARGE SCALE GENOMIC DNA]</scope>
    <source>
        <strain evidence="6 7">KLE1738</strain>
    </source>
</reference>
<dbReference type="InterPro" id="IPR002139">
    <property type="entry name" value="Ribo/fructo_kinase"/>
</dbReference>
<dbReference type="AlphaFoldDB" id="A0A3E2B6P0"/>
<dbReference type="PROSITE" id="PS00584">
    <property type="entry name" value="PFKB_KINASES_2"/>
    <property type="match status" value="1"/>
</dbReference>
<dbReference type="SUPFAM" id="SSF53613">
    <property type="entry name" value="Ribokinase-like"/>
    <property type="match status" value="1"/>
</dbReference>
<organism evidence="6 7">
    <name type="scientific">Evtepia gabavorous</name>
    <dbReference type="NCBI Taxonomy" id="2211183"/>
    <lineage>
        <taxon>Bacteria</taxon>
        <taxon>Bacillati</taxon>
        <taxon>Bacillota</taxon>
        <taxon>Clostridia</taxon>
        <taxon>Eubacteriales</taxon>
        <taxon>Evtepia</taxon>
    </lineage>
</organism>
<gene>
    <name evidence="6" type="ORF">DV520_00750</name>
</gene>
<dbReference type="Gene3D" id="3.40.1190.20">
    <property type="match status" value="1"/>
</dbReference>
<feature type="domain" description="Carbohydrate kinase PfkB" evidence="5">
    <location>
        <begin position="56"/>
        <end position="335"/>
    </location>
</feature>
<protein>
    <submittedName>
        <fullName evidence="6">Carbohydrate kinase family protein</fullName>
    </submittedName>
</protein>
<dbReference type="Proteomes" id="UP000260649">
    <property type="component" value="Unassembled WGS sequence"/>
</dbReference>
<dbReference type="GO" id="GO:0006796">
    <property type="term" value="P:phosphate-containing compound metabolic process"/>
    <property type="evidence" value="ECO:0007669"/>
    <property type="project" value="UniProtKB-ARBA"/>
</dbReference>
<evidence type="ECO:0000256" key="3">
    <source>
        <dbReference type="ARBA" id="ARBA00022777"/>
    </source>
</evidence>
<evidence type="ECO:0000256" key="2">
    <source>
        <dbReference type="ARBA" id="ARBA00022679"/>
    </source>
</evidence>
<dbReference type="InterPro" id="IPR029056">
    <property type="entry name" value="Ribokinase-like"/>
</dbReference>
<dbReference type="InterPro" id="IPR002173">
    <property type="entry name" value="Carboh/pur_kinase_PfkB_CS"/>
</dbReference>
<dbReference type="PROSITE" id="PS00583">
    <property type="entry name" value="PFKB_KINASES_1"/>
    <property type="match status" value="1"/>
</dbReference>
<dbReference type="Pfam" id="PF00294">
    <property type="entry name" value="PfkB"/>
    <property type="match status" value="1"/>
</dbReference>
<evidence type="ECO:0000256" key="1">
    <source>
        <dbReference type="ARBA" id="ARBA00010688"/>
    </source>
</evidence>
<evidence type="ECO:0000313" key="6">
    <source>
        <dbReference type="EMBL" id="RFT07703.1"/>
    </source>
</evidence>
<dbReference type="OrthoDB" id="9775849at2"/>